<proteinExistence type="predicted"/>
<dbReference type="EMBL" id="NJAK01000001">
    <property type="protein sequence ID" value="PHM61681.1"/>
    <property type="molecule type" value="Genomic_DNA"/>
</dbReference>
<dbReference type="AlphaFoldDB" id="A0A2D0KE27"/>
<sequence length="224" mass="25932">MIVWVNSRWLDYAQVYNQRTGYLHALLITGIRNDGSAVHVVDSLIVDRTPWACNAWLQAHAFEKAISERVRSETHDHMGVFWILRLTGDLPEPGTKDALIRQAKQFLSHTRYYEAVKQYKEDNIVLLIRKDAMAAKAARRIFDHISVLYILPGLKLLENSLELENFDVDTRDSVQSLRRAWHALSIMALKYEATFSVSILERMLVRFDEINNQTKLLWGKIAAH</sequence>
<dbReference type="RefSeq" id="WP_099116823.1">
    <property type="nucleotide sequence ID" value="NZ_NJAK01000001.1"/>
</dbReference>
<dbReference type="Proteomes" id="UP000222168">
    <property type="component" value="Unassembled WGS sequence"/>
</dbReference>
<keyword evidence="2" id="KW-1185">Reference proteome</keyword>
<gene>
    <name evidence="1" type="ORF">Xish_00820</name>
</gene>
<evidence type="ECO:0000313" key="2">
    <source>
        <dbReference type="Proteomes" id="UP000222168"/>
    </source>
</evidence>
<protein>
    <submittedName>
        <fullName evidence="1">Uncharacterized protein</fullName>
    </submittedName>
</protein>
<reference evidence="1 2" key="1">
    <citation type="journal article" date="2017" name="Nat. Microbiol.">
        <title>Natural product diversity associated with the nematode symbionts Photorhabdus and Xenorhabdus.</title>
        <authorList>
            <person name="Tobias N.J."/>
            <person name="Wolff H."/>
            <person name="Djahanschiri B."/>
            <person name="Grundmann F."/>
            <person name="Kronenwerth M."/>
            <person name="Shi Y.M."/>
            <person name="Simonyi S."/>
            <person name="Grun P."/>
            <person name="Shapiro-Ilan D."/>
            <person name="Pidot S.J."/>
            <person name="Stinear T.P."/>
            <person name="Ebersberger I."/>
            <person name="Bode H.B."/>
        </authorList>
    </citation>
    <scope>NUCLEOTIDE SEQUENCE [LARGE SCALE GENOMIC DNA]</scope>
    <source>
        <strain evidence="1 2">DSM 22670</strain>
    </source>
</reference>
<comment type="caution">
    <text evidence="1">The sequence shown here is derived from an EMBL/GenBank/DDBJ whole genome shotgun (WGS) entry which is preliminary data.</text>
</comment>
<organism evidence="1 2">
    <name type="scientific">Xenorhabdus ishibashii</name>
    <dbReference type="NCBI Taxonomy" id="1034471"/>
    <lineage>
        <taxon>Bacteria</taxon>
        <taxon>Pseudomonadati</taxon>
        <taxon>Pseudomonadota</taxon>
        <taxon>Gammaproteobacteria</taxon>
        <taxon>Enterobacterales</taxon>
        <taxon>Morganellaceae</taxon>
        <taxon>Xenorhabdus</taxon>
    </lineage>
</organism>
<evidence type="ECO:0000313" key="1">
    <source>
        <dbReference type="EMBL" id="PHM61681.1"/>
    </source>
</evidence>
<dbReference type="OrthoDB" id="4092138at2"/>
<accession>A0A2D0KE27</accession>
<name>A0A2D0KE27_9GAMM</name>